<dbReference type="InterPro" id="IPR012263">
    <property type="entry name" value="M_m6A_EcoRV"/>
</dbReference>
<feature type="binding site" evidence="7">
    <location>
        <position position="189"/>
    </location>
    <ligand>
        <name>S-adenosyl-L-methionine</name>
        <dbReference type="ChEBI" id="CHEBI:59789"/>
    </ligand>
</feature>
<dbReference type="Gene3D" id="1.10.1020.10">
    <property type="entry name" value="Adenine-specific Methyltransferase, Domain 2"/>
    <property type="match status" value="1"/>
</dbReference>
<reference evidence="9" key="2">
    <citation type="journal article" date="2021" name="PeerJ">
        <title>Extensive microbial diversity within the chicken gut microbiome revealed by metagenomics and culture.</title>
        <authorList>
            <person name="Gilroy R."/>
            <person name="Ravi A."/>
            <person name="Getino M."/>
            <person name="Pursley I."/>
            <person name="Horton D.L."/>
            <person name="Alikhan N.F."/>
            <person name="Baker D."/>
            <person name="Gharbi K."/>
            <person name="Hall N."/>
            <person name="Watson M."/>
            <person name="Adriaenssens E.M."/>
            <person name="Foster-Nyarko E."/>
            <person name="Jarju S."/>
            <person name="Secka A."/>
            <person name="Antonio M."/>
            <person name="Oren A."/>
            <person name="Chaudhuri R.R."/>
            <person name="La Ragione R."/>
            <person name="Hildebrand F."/>
            <person name="Pallen M.J."/>
        </authorList>
    </citation>
    <scope>NUCLEOTIDE SEQUENCE</scope>
    <source>
        <strain evidence="9">11159</strain>
    </source>
</reference>
<protein>
    <recommendedName>
        <fullName evidence="2 8">Site-specific DNA-methyltransferase (adenine-specific)</fullName>
        <ecNumber evidence="2 8">2.1.1.72</ecNumber>
    </recommendedName>
</protein>
<dbReference type="InterPro" id="IPR002052">
    <property type="entry name" value="DNA_methylase_N6_adenine_CS"/>
</dbReference>
<evidence type="ECO:0000256" key="3">
    <source>
        <dbReference type="ARBA" id="ARBA00022603"/>
    </source>
</evidence>
<dbReference type="PANTHER" id="PTHR30481:SF3">
    <property type="entry name" value="DNA ADENINE METHYLASE"/>
    <property type="match status" value="1"/>
</dbReference>
<comment type="caution">
    <text evidence="9">The sequence shown here is derived from an EMBL/GenBank/DDBJ whole genome shotgun (WGS) entry which is preliminary data.</text>
</comment>
<proteinExistence type="inferred from homology"/>
<dbReference type="GO" id="GO:0032259">
    <property type="term" value="P:methylation"/>
    <property type="evidence" value="ECO:0007669"/>
    <property type="project" value="UniProtKB-KW"/>
</dbReference>
<evidence type="ECO:0000256" key="7">
    <source>
        <dbReference type="PIRSR" id="PIRSR000398-1"/>
    </source>
</evidence>
<evidence type="ECO:0000256" key="1">
    <source>
        <dbReference type="ARBA" id="ARBA00006594"/>
    </source>
</evidence>
<dbReference type="SUPFAM" id="SSF53335">
    <property type="entry name" value="S-adenosyl-L-methionine-dependent methyltransferases"/>
    <property type="match status" value="1"/>
</dbReference>
<evidence type="ECO:0000313" key="9">
    <source>
        <dbReference type="EMBL" id="MBO8427950.1"/>
    </source>
</evidence>
<dbReference type="EC" id="2.1.1.72" evidence="2 8"/>
<gene>
    <name evidence="9" type="ORF">IAC58_05365</name>
</gene>
<dbReference type="GO" id="GO:0006298">
    <property type="term" value="P:mismatch repair"/>
    <property type="evidence" value="ECO:0007669"/>
    <property type="project" value="TreeGrafter"/>
</dbReference>
<evidence type="ECO:0000256" key="4">
    <source>
        <dbReference type="ARBA" id="ARBA00022679"/>
    </source>
</evidence>
<feature type="binding site" evidence="7">
    <location>
        <position position="19"/>
    </location>
    <ligand>
        <name>S-adenosyl-L-methionine</name>
        <dbReference type="ChEBI" id="CHEBI:59789"/>
    </ligand>
</feature>
<dbReference type="InterPro" id="IPR023095">
    <property type="entry name" value="Ade_MeTrfase_dom_2"/>
</dbReference>
<dbReference type="InterPro" id="IPR012327">
    <property type="entry name" value="MeTrfase_D12"/>
</dbReference>
<reference evidence="9" key="1">
    <citation type="submission" date="2020-10" db="EMBL/GenBank/DDBJ databases">
        <authorList>
            <person name="Gilroy R."/>
        </authorList>
    </citation>
    <scope>NUCLEOTIDE SEQUENCE</scope>
    <source>
        <strain evidence="9">11159</strain>
    </source>
</reference>
<dbReference type="Gene3D" id="3.40.50.150">
    <property type="entry name" value="Vaccinia Virus protein VP39"/>
    <property type="match status" value="1"/>
</dbReference>
<comment type="similarity">
    <text evidence="1 8">Belongs to the N(4)/N(6)-methyltransferase family.</text>
</comment>
<feature type="binding site" evidence="7">
    <location>
        <position position="15"/>
    </location>
    <ligand>
        <name>S-adenosyl-L-methionine</name>
        <dbReference type="ChEBI" id="CHEBI:59789"/>
    </ligand>
</feature>
<name>A0A9D9DJP4_9BACL</name>
<dbReference type="InterPro" id="IPR029063">
    <property type="entry name" value="SAM-dependent_MTases_sf"/>
</dbReference>
<comment type="catalytic activity">
    <reaction evidence="6 8">
        <text>a 2'-deoxyadenosine in DNA + S-adenosyl-L-methionine = an N(6)-methyl-2'-deoxyadenosine in DNA + S-adenosyl-L-homocysteine + H(+)</text>
        <dbReference type="Rhea" id="RHEA:15197"/>
        <dbReference type="Rhea" id="RHEA-COMP:12418"/>
        <dbReference type="Rhea" id="RHEA-COMP:12419"/>
        <dbReference type="ChEBI" id="CHEBI:15378"/>
        <dbReference type="ChEBI" id="CHEBI:57856"/>
        <dbReference type="ChEBI" id="CHEBI:59789"/>
        <dbReference type="ChEBI" id="CHEBI:90615"/>
        <dbReference type="ChEBI" id="CHEBI:90616"/>
        <dbReference type="EC" id="2.1.1.72"/>
    </reaction>
</comment>
<dbReference type="GO" id="GO:0009007">
    <property type="term" value="F:site-specific DNA-methyltransferase (adenine-specific) activity"/>
    <property type="evidence" value="ECO:0007669"/>
    <property type="project" value="UniProtKB-UniRule"/>
</dbReference>
<dbReference type="GO" id="GO:0009307">
    <property type="term" value="P:DNA restriction-modification system"/>
    <property type="evidence" value="ECO:0007669"/>
    <property type="project" value="InterPro"/>
</dbReference>
<dbReference type="PROSITE" id="PS00092">
    <property type="entry name" value="N6_MTASE"/>
    <property type="match status" value="1"/>
</dbReference>
<accession>A0A9D9DJP4</accession>
<organism evidence="9 10">
    <name type="scientific">Candidatus Onthovivens merdipullorum</name>
    <dbReference type="NCBI Taxonomy" id="2840889"/>
    <lineage>
        <taxon>Bacteria</taxon>
        <taxon>Bacillati</taxon>
        <taxon>Bacillota</taxon>
        <taxon>Bacilli</taxon>
        <taxon>Bacillales</taxon>
        <taxon>Candidatus Onthovivens</taxon>
    </lineage>
</organism>
<dbReference type="GO" id="GO:0043565">
    <property type="term" value="F:sequence-specific DNA binding"/>
    <property type="evidence" value="ECO:0007669"/>
    <property type="project" value="TreeGrafter"/>
</dbReference>
<dbReference type="Proteomes" id="UP000823613">
    <property type="component" value="Unassembled WGS sequence"/>
</dbReference>
<keyword evidence="5 8" id="KW-0949">S-adenosyl-L-methionine</keyword>
<dbReference type="EMBL" id="JADIMY010000108">
    <property type="protein sequence ID" value="MBO8427950.1"/>
    <property type="molecule type" value="Genomic_DNA"/>
</dbReference>
<evidence type="ECO:0000256" key="8">
    <source>
        <dbReference type="RuleBase" id="RU361257"/>
    </source>
</evidence>
<evidence type="ECO:0000313" key="10">
    <source>
        <dbReference type="Proteomes" id="UP000823613"/>
    </source>
</evidence>
<evidence type="ECO:0000256" key="5">
    <source>
        <dbReference type="ARBA" id="ARBA00022691"/>
    </source>
</evidence>
<dbReference type="NCBIfam" id="TIGR00571">
    <property type="entry name" value="dam"/>
    <property type="match status" value="1"/>
</dbReference>
<dbReference type="PANTHER" id="PTHR30481">
    <property type="entry name" value="DNA ADENINE METHYLASE"/>
    <property type="match status" value="1"/>
</dbReference>
<sequence length="272" mass="31988">MESSEAKDLRPILKWVGGKRQILDKIIPLIPPSFNSYFEPFAGGLALCLALKPHKAYINDLNADLITFYSSVKNYPEKLILLIKRLKNDKETFYKIRSLDRNPNYQYIDDVFKSARFYYLNKTAYNGLYRVNSKGEFNAPFGNYKSFNIDEENLLNISSYFKKNKIKFSSLDFGKVLSKAKKNDFVYLDPPYYDTYTQYTKGQFGKGEQIRLKKWCDKLNQKGVKFLLSNSDTDFIKELYKDYQIEIVKVKRYINCDGKNRSNFTEVLVRNY</sequence>
<dbReference type="PIRSF" id="PIRSF000398">
    <property type="entry name" value="M_m6A_EcoRV"/>
    <property type="match status" value="1"/>
</dbReference>
<evidence type="ECO:0000256" key="2">
    <source>
        <dbReference type="ARBA" id="ARBA00011900"/>
    </source>
</evidence>
<keyword evidence="3 8" id="KW-0489">Methyltransferase</keyword>
<dbReference type="Pfam" id="PF02086">
    <property type="entry name" value="MethyltransfD12"/>
    <property type="match status" value="1"/>
</dbReference>
<feature type="binding site" evidence="7">
    <location>
        <position position="60"/>
    </location>
    <ligand>
        <name>S-adenosyl-L-methionine</name>
        <dbReference type="ChEBI" id="CHEBI:59789"/>
    </ligand>
</feature>
<dbReference type="GO" id="GO:1904047">
    <property type="term" value="F:S-adenosyl-L-methionine binding"/>
    <property type="evidence" value="ECO:0007669"/>
    <property type="project" value="TreeGrafter"/>
</dbReference>
<dbReference type="AlphaFoldDB" id="A0A9D9DJP4"/>
<keyword evidence="4 8" id="KW-0808">Transferase</keyword>
<evidence type="ECO:0000256" key="6">
    <source>
        <dbReference type="ARBA" id="ARBA00047942"/>
    </source>
</evidence>
<dbReference type="PRINTS" id="PR00505">
    <property type="entry name" value="D12N6MTFRASE"/>
</dbReference>